<dbReference type="Gene3D" id="2.60.120.650">
    <property type="entry name" value="Cupin"/>
    <property type="match status" value="1"/>
</dbReference>
<dbReference type="GO" id="GO:0046872">
    <property type="term" value="F:metal ion binding"/>
    <property type="evidence" value="ECO:0007669"/>
    <property type="project" value="UniProtKB-KW"/>
</dbReference>
<dbReference type="SMART" id="SM00558">
    <property type="entry name" value="JmjC"/>
    <property type="match status" value="1"/>
</dbReference>
<keyword evidence="3" id="KW-0479">Metal-binding</keyword>
<dbReference type="GO" id="GO:0032454">
    <property type="term" value="F:histone H3K9 demethylase activity"/>
    <property type="evidence" value="ECO:0007669"/>
    <property type="project" value="InterPro"/>
</dbReference>
<name>A0A392MUQ5_9FABA</name>
<evidence type="ECO:0000256" key="5">
    <source>
        <dbReference type="SAM" id="MobiDB-lite"/>
    </source>
</evidence>
<keyword evidence="4" id="KW-0539">Nucleus</keyword>
<gene>
    <name evidence="7" type="ORF">A2U01_0011946</name>
</gene>
<comment type="subcellular location">
    <subcellularLocation>
        <location evidence="1">Nucleus</location>
    </subcellularLocation>
</comment>
<dbReference type="AlphaFoldDB" id="A0A392MUQ5"/>
<keyword evidence="7" id="KW-0808">Transferase</keyword>
<dbReference type="GO" id="GO:0032259">
    <property type="term" value="P:methylation"/>
    <property type="evidence" value="ECO:0007669"/>
    <property type="project" value="UniProtKB-KW"/>
</dbReference>
<organism evidence="7 8">
    <name type="scientific">Trifolium medium</name>
    <dbReference type="NCBI Taxonomy" id="97028"/>
    <lineage>
        <taxon>Eukaryota</taxon>
        <taxon>Viridiplantae</taxon>
        <taxon>Streptophyta</taxon>
        <taxon>Embryophyta</taxon>
        <taxon>Tracheophyta</taxon>
        <taxon>Spermatophyta</taxon>
        <taxon>Magnoliopsida</taxon>
        <taxon>eudicotyledons</taxon>
        <taxon>Gunneridae</taxon>
        <taxon>Pentapetalae</taxon>
        <taxon>rosids</taxon>
        <taxon>fabids</taxon>
        <taxon>Fabales</taxon>
        <taxon>Fabaceae</taxon>
        <taxon>Papilionoideae</taxon>
        <taxon>50 kb inversion clade</taxon>
        <taxon>NPAAA clade</taxon>
        <taxon>Hologalegina</taxon>
        <taxon>IRL clade</taxon>
        <taxon>Trifolieae</taxon>
        <taxon>Trifolium</taxon>
    </lineage>
</organism>
<dbReference type="PANTHER" id="PTHR12549">
    <property type="entry name" value="JMJC DOMAIN-CONTAINING HISTONE DEMETHYLATION PROTEIN"/>
    <property type="match status" value="1"/>
</dbReference>
<sequence>MKIAHQAQDKKEGHAQNNRDPFKTDGNYFPNEVSSITKETTGIGGALWDIFRREDTEKLEAYLRKHSNEFRHIYCSPVKQVVHPIHDQCFYLTLEHKKKLKEEFGVEPWTFEQKLGEAVFIPAGCPHQVRNLKSCTKVAVDFVSPENVHICMLLTDEFRRLPKNHKAREDKLELILFNMKAAAVLINKSHH</sequence>
<dbReference type="GO" id="GO:0008168">
    <property type="term" value="F:methyltransferase activity"/>
    <property type="evidence" value="ECO:0007669"/>
    <property type="project" value="UniProtKB-KW"/>
</dbReference>
<dbReference type="GO" id="GO:0031490">
    <property type="term" value="F:chromatin DNA binding"/>
    <property type="evidence" value="ECO:0007669"/>
    <property type="project" value="TreeGrafter"/>
</dbReference>
<dbReference type="SUPFAM" id="SSF51197">
    <property type="entry name" value="Clavaminate synthase-like"/>
    <property type="match status" value="1"/>
</dbReference>
<dbReference type="InterPro" id="IPR003347">
    <property type="entry name" value="JmjC_dom"/>
</dbReference>
<feature type="non-terminal residue" evidence="7">
    <location>
        <position position="191"/>
    </location>
</feature>
<evidence type="ECO:0000256" key="1">
    <source>
        <dbReference type="ARBA" id="ARBA00004123"/>
    </source>
</evidence>
<comment type="caution">
    <text evidence="7">The sequence shown here is derived from an EMBL/GenBank/DDBJ whole genome shotgun (WGS) entry which is preliminary data.</text>
</comment>
<dbReference type="GO" id="GO:0000118">
    <property type="term" value="C:histone deacetylase complex"/>
    <property type="evidence" value="ECO:0007669"/>
    <property type="project" value="TreeGrafter"/>
</dbReference>
<evidence type="ECO:0000256" key="4">
    <source>
        <dbReference type="ARBA" id="ARBA00023242"/>
    </source>
</evidence>
<evidence type="ECO:0000256" key="3">
    <source>
        <dbReference type="ARBA" id="ARBA00022723"/>
    </source>
</evidence>
<evidence type="ECO:0000313" key="8">
    <source>
        <dbReference type="Proteomes" id="UP000265520"/>
    </source>
</evidence>
<dbReference type="GO" id="GO:0000785">
    <property type="term" value="C:chromatin"/>
    <property type="evidence" value="ECO:0007669"/>
    <property type="project" value="TreeGrafter"/>
</dbReference>
<protein>
    <submittedName>
        <fullName evidence="7">Lysine-specific demethylase 3A-B</fullName>
    </submittedName>
</protein>
<evidence type="ECO:0000256" key="2">
    <source>
        <dbReference type="ARBA" id="ARBA00006801"/>
    </source>
</evidence>
<dbReference type="Proteomes" id="UP000265520">
    <property type="component" value="Unassembled WGS sequence"/>
</dbReference>
<proteinExistence type="inferred from homology"/>
<evidence type="ECO:0000259" key="6">
    <source>
        <dbReference type="PROSITE" id="PS51184"/>
    </source>
</evidence>
<comment type="similarity">
    <text evidence="2">Belongs to the JARID1 histone demethylase family.</text>
</comment>
<dbReference type="GO" id="GO:0003712">
    <property type="term" value="F:transcription coregulator activity"/>
    <property type="evidence" value="ECO:0007669"/>
    <property type="project" value="TreeGrafter"/>
</dbReference>
<dbReference type="GO" id="GO:0006357">
    <property type="term" value="P:regulation of transcription by RNA polymerase II"/>
    <property type="evidence" value="ECO:0007669"/>
    <property type="project" value="TreeGrafter"/>
</dbReference>
<feature type="region of interest" description="Disordered" evidence="5">
    <location>
        <begin position="1"/>
        <end position="28"/>
    </location>
</feature>
<dbReference type="InterPro" id="IPR045109">
    <property type="entry name" value="LSDs-like"/>
</dbReference>
<dbReference type="Pfam" id="PF02373">
    <property type="entry name" value="JmjC"/>
    <property type="match status" value="1"/>
</dbReference>
<keyword evidence="8" id="KW-1185">Reference proteome</keyword>
<dbReference type="FunFam" id="2.60.120.650:FF:000033">
    <property type="entry name" value="Transcription factor jumonji (JmjC) domain-containing protein"/>
    <property type="match status" value="1"/>
</dbReference>
<reference evidence="7 8" key="1">
    <citation type="journal article" date="2018" name="Front. Plant Sci.">
        <title>Red Clover (Trifolium pratense) and Zigzag Clover (T. medium) - A Picture of Genomic Similarities and Differences.</title>
        <authorList>
            <person name="Dluhosova J."/>
            <person name="Istvanek J."/>
            <person name="Nedelnik J."/>
            <person name="Repkova J."/>
        </authorList>
    </citation>
    <scope>NUCLEOTIDE SEQUENCE [LARGE SCALE GENOMIC DNA]</scope>
    <source>
        <strain evidence="8">cv. 10/8</strain>
        <tissue evidence="7">Leaf</tissue>
    </source>
</reference>
<feature type="domain" description="JmjC" evidence="6">
    <location>
        <begin position="1"/>
        <end position="159"/>
    </location>
</feature>
<evidence type="ECO:0000313" key="7">
    <source>
        <dbReference type="EMBL" id="MCH91022.1"/>
    </source>
</evidence>
<dbReference type="PANTHER" id="PTHR12549:SF50">
    <property type="entry name" value="TRANSCRIPTION FACTOR JUMONJI (JMJC) DOMAIN PROTEIN"/>
    <property type="match status" value="1"/>
</dbReference>
<dbReference type="EMBL" id="LXQA010019514">
    <property type="protein sequence ID" value="MCH91022.1"/>
    <property type="molecule type" value="Genomic_DNA"/>
</dbReference>
<dbReference type="PROSITE" id="PS51184">
    <property type="entry name" value="JMJC"/>
    <property type="match status" value="1"/>
</dbReference>
<accession>A0A392MUQ5</accession>
<keyword evidence="7" id="KW-0489">Methyltransferase</keyword>